<dbReference type="PANTHER" id="PTHR11223:SF3">
    <property type="entry name" value="EXPORTIN-5"/>
    <property type="match status" value="1"/>
</dbReference>
<dbReference type="CTD" id="57510"/>
<dbReference type="InterPro" id="IPR045065">
    <property type="entry name" value="XPO1/5"/>
</dbReference>
<dbReference type="STRING" id="10036.ENSMAUP00000010956"/>
<comment type="function">
    <text evidence="12">Mediates the nuclear export of micro-RNA precursors, which form short hairpins. Also mediates the nuclear export of synthetic short hairpin RNAs used for RNA interference. In some circumstances can also mediate the nuclear export of deacylated and aminoacylated tRNAs. Specifically recognizes dsRNAs that lack a 5'-overhang in a sequence-independent manner, have only a short 3'-overhang, and that have a double-stranded length of at least 15 base-pairs. Binding is dependent on Ran-GTP.</text>
</comment>
<keyword evidence="9" id="KW-0007">Acetylation</keyword>
<dbReference type="InterPro" id="IPR011989">
    <property type="entry name" value="ARM-like"/>
</dbReference>
<evidence type="ECO:0000256" key="13">
    <source>
        <dbReference type="ARBA" id="ARBA00073518"/>
    </source>
</evidence>
<evidence type="ECO:0000256" key="4">
    <source>
        <dbReference type="ARBA" id="ARBA00022448"/>
    </source>
</evidence>
<keyword evidence="6" id="KW-0820">tRNA-binding</keyword>
<evidence type="ECO:0000259" key="15">
    <source>
        <dbReference type="SMART" id="SM00913"/>
    </source>
</evidence>
<comment type="similarity">
    <text evidence="3">Belongs to the exportin family.</text>
</comment>
<dbReference type="Pfam" id="PF03810">
    <property type="entry name" value="IBN_N"/>
    <property type="match status" value="1"/>
</dbReference>
<evidence type="ECO:0000256" key="7">
    <source>
        <dbReference type="ARBA" id="ARBA00022884"/>
    </source>
</evidence>
<dbReference type="Gene3D" id="1.25.10.10">
    <property type="entry name" value="Leucine-rich Repeat Variant"/>
    <property type="match status" value="1"/>
</dbReference>
<dbReference type="GO" id="GO:0006611">
    <property type="term" value="P:protein export from nucleus"/>
    <property type="evidence" value="ECO:0007669"/>
    <property type="project" value="Ensembl"/>
</dbReference>
<evidence type="ECO:0000256" key="11">
    <source>
        <dbReference type="ARBA" id="ARBA00023242"/>
    </source>
</evidence>
<proteinExistence type="inferred from homology"/>
<protein>
    <recommendedName>
        <fullName evidence="13">Exportin-5</fullName>
    </recommendedName>
    <alternativeName>
        <fullName evidence="14">Ran-binding protein 21</fullName>
    </alternativeName>
</protein>
<accession>A0A1U7QHH1</accession>
<dbReference type="GO" id="GO:0016442">
    <property type="term" value="C:RISC complex"/>
    <property type="evidence" value="ECO:0007669"/>
    <property type="project" value="Ensembl"/>
</dbReference>
<name>A0A1U7QHH1_MESAU</name>
<keyword evidence="10" id="KW-0943">RNA-mediated gene silencing</keyword>
<dbReference type="InterPro" id="IPR001494">
    <property type="entry name" value="Importin-beta_N"/>
</dbReference>
<comment type="subcellular location">
    <subcellularLocation>
        <location evidence="2">Cytoplasm</location>
    </subcellularLocation>
    <subcellularLocation>
        <location evidence="1">Nucleus</location>
    </subcellularLocation>
</comment>
<evidence type="ECO:0000256" key="14">
    <source>
        <dbReference type="ARBA" id="ARBA00077871"/>
    </source>
</evidence>
<dbReference type="SUPFAM" id="SSF48371">
    <property type="entry name" value="ARM repeat"/>
    <property type="match status" value="1"/>
</dbReference>
<dbReference type="GO" id="GO:0070883">
    <property type="term" value="F:pre-miRNA binding"/>
    <property type="evidence" value="ECO:0007669"/>
    <property type="project" value="Ensembl"/>
</dbReference>
<dbReference type="GO" id="GO:1905172">
    <property type="term" value="F:RISC complex binding"/>
    <property type="evidence" value="ECO:0007669"/>
    <property type="project" value="Ensembl"/>
</dbReference>
<dbReference type="InterPro" id="IPR045478">
    <property type="entry name" value="Exportin-5_C"/>
</dbReference>
<dbReference type="RefSeq" id="XP_005072394.1">
    <property type="nucleotide sequence ID" value="XM_005072337.4"/>
</dbReference>
<evidence type="ECO:0000256" key="6">
    <source>
        <dbReference type="ARBA" id="ARBA00022555"/>
    </source>
</evidence>
<keyword evidence="11" id="KW-0539">Nucleus</keyword>
<dbReference type="GO" id="GO:0035281">
    <property type="term" value="P:pre-miRNA export from nucleus"/>
    <property type="evidence" value="ECO:0007669"/>
    <property type="project" value="Ensembl"/>
</dbReference>
<evidence type="ECO:0000256" key="3">
    <source>
        <dbReference type="ARBA" id="ARBA00009466"/>
    </source>
</evidence>
<evidence type="ECO:0000313" key="17">
    <source>
        <dbReference type="RefSeq" id="XP_005072394.1"/>
    </source>
</evidence>
<evidence type="ECO:0000256" key="2">
    <source>
        <dbReference type="ARBA" id="ARBA00004496"/>
    </source>
</evidence>
<dbReference type="GO" id="GO:0005654">
    <property type="term" value="C:nucleoplasm"/>
    <property type="evidence" value="ECO:0007669"/>
    <property type="project" value="Ensembl"/>
</dbReference>
<evidence type="ECO:0000256" key="1">
    <source>
        <dbReference type="ARBA" id="ARBA00004123"/>
    </source>
</evidence>
<dbReference type="GeneID" id="101841982"/>
<dbReference type="Pfam" id="PF19273">
    <property type="entry name" value="Exportin-5"/>
    <property type="match status" value="1"/>
</dbReference>
<dbReference type="KEGG" id="maua:101841982"/>
<evidence type="ECO:0000256" key="12">
    <source>
        <dbReference type="ARBA" id="ARBA00057045"/>
    </source>
</evidence>
<dbReference type="eggNOG" id="KOG2020">
    <property type="taxonomic scope" value="Eukaryota"/>
</dbReference>
<gene>
    <name evidence="17" type="primary">Xpo5</name>
</gene>
<dbReference type="FunFam" id="1.25.10.10:FF:000204">
    <property type="entry name" value="Exportin 5"/>
    <property type="match status" value="1"/>
</dbReference>
<evidence type="ECO:0000256" key="9">
    <source>
        <dbReference type="ARBA" id="ARBA00022990"/>
    </source>
</evidence>
<dbReference type="PANTHER" id="PTHR11223">
    <property type="entry name" value="EXPORTIN 1/5"/>
    <property type="match status" value="1"/>
</dbReference>
<reference evidence="17" key="1">
    <citation type="submission" date="2025-08" db="UniProtKB">
        <authorList>
            <consortium name="RefSeq"/>
        </authorList>
    </citation>
    <scope>IDENTIFICATION</scope>
    <source>
        <tissue evidence="17">Liver</tissue>
    </source>
</reference>
<dbReference type="InterPro" id="IPR013598">
    <property type="entry name" value="Exportin-1/Importin-b-like"/>
</dbReference>
<dbReference type="GO" id="GO:0005049">
    <property type="term" value="F:nuclear export signal receptor activity"/>
    <property type="evidence" value="ECO:0007669"/>
    <property type="project" value="Ensembl"/>
</dbReference>
<dbReference type="GO" id="GO:0000049">
    <property type="term" value="F:tRNA binding"/>
    <property type="evidence" value="ECO:0007669"/>
    <property type="project" value="UniProtKB-KW"/>
</dbReference>
<evidence type="ECO:0000256" key="8">
    <source>
        <dbReference type="ARBA" id="ARBA00022927"/>
    </source>
</evidence>
<dbReference type="AlphaFoldDB" id="A0A1U7QHH1"/>
<dbReference type="Pfam" id="PF08389">
    <property type="entry name" value="Xpo1"/>
    <property type="match status" value="1"/>
</dbReference>
<organism evidence="16 17">
    <name type="scientific">Mesocricetus auratus</name>
    <name type="common">Golden hamster</name>
    <dbReference type="NCBI Taxonomy" id="10036"/>
    <lineage>
        <taxon>Eukaryota</taxon>
        <taxon>Metazoa</taxon>
        <taxon>Chordata</taxon>
        <taxon>Craniata</taxon>
        <taxon>Vertebrata</taxon>
        <taxon>Euteleostomi</taxon>
        <taxon>Mammalia</taxon>
        <taxon>Eutheria</taxon>
        <taxon>Euarchontoglires</taxon>
        <taxon>Glires</taxon>
        <taxon>Rodentia</taxon>
        <taxon>Myomorpha</taxon>
        <taxon>Muroidea</taxon>
        <taxon>Cricetidae</taxon>
        <taxon>Cricetinae</taxon>
        <taxon>Mesocricetus</taxon>
    </lineage>
</organism>
<dbReference type="GO" id="GO:0005829">
    <property type="term" value="C:cytosol"/>
    <property type="evidence" value="ECO:0007669"/>
    <property type="project" value="Ensembl"/>
</dbReference>
<keyword evidence="16" id="KW-1185">Reference proteome</keyword>
<keyword evidence="8" id="KW-0653">Protein transport</keyword>
<evidence type="ECO:0000313" key="16">
    <source>
        <dbReference type="Proteomes" id="UP000886700"/>
    </source>
</evidence>
<evidence type="ECO:0000256" key="10">
    <source>
        <dbReference type="ARBA" id="ARBA00023158"/>
    </source>
</evidence>
<dbReference type="Proteomes" id="UP000886700">
    <property type="component" value="Unplaced"/>
</dbReference>
<keyword evidence="7" id="KW-0694">RNA-binding</keyword>
<dbReference type="GO" id="GO:0031267">
    <property type="term" value="F:small GTPase binding"/>
    <property type="evidence" value="ECO:0007669"/>
    <property type="project" value="Ensembl"/>
</dbReference>
<dbReference type="GO" id="GO:0042565">
    <property type="term" value="C:RNA nuclear export complex"/>
    <property type="evidence" value="ECO:0007669"/>
    <property type="project" value="Ensembl"/>
</dbReference>
<feature type="domain" description="Importin N-terminal" evidence="15">
    <location>
        <begin position="33"/>
        <end position="100"/>
    </location>
</feature>
<dbReference type="InterPro" id="IPR016024">
    <property type="entry name" value="ARM-type_fold"/>
</dbReference>
<keyword evidence="5" id="KW-0963">Cytoplasm</keyword>
<dbReference type="OrthoDB" id="2215036at2759"/>
<dbReference type="SMART" id="SM00913">
    <property type="entry name" value="IBN_N"/>
    <property type="match status" value="1"/>
</dbReference>
<sequence length="1204" mass="136670">MEMEQVNALCEELVKAVTVMMDPSSTQRYRLEALKFCEEFKEKCPICVPCGLRLAEITQVAVVRHFGLQILEHVVKFRWNSMSRLEKVYLKNSVMELIANGTLSILEEENHIKDVLSRIVVEMIKREWPQHWPDMLMELDTLSRQGETQRELVMFILLRLAEDVVTFQTLPTQRRRDIQQTLTQNMERIFSFLLGKLQENVNKYQQMKTDASQEAEAKANCRVSIATLNTLAGYIDWVSLNHIVAENCKLLETLCLLLNEQELQLAAAECLLIAVSRKGKLDDRKPLMILFGDVAMHYILSAAQTADGGGLVERHYLFLKRLCQVLCALGNLLCALLGLDASIQTPGNFGKYLESFLAFTTHPSQFLRSATHMTWGALFRHEILSRDPSLLAIIPKYLRATMTNSVKMGFPSKTDSPSCEYSRFDFDSDEDFNAFFNSSRAQQGEVLRCVCRLDPKTSFQMAAEWLKYQLLAPIDTGPVNSCSTAGTGDGGHCSIFSSSYVQWEAMTFFLESVINQMFRTIDKEEVPIHDGIELLQMVLNFEMKDPLILSCVLTNVSALFPFVTYKPEFLPHVFSKLFSSVTFEAVGESKAPRSRAVRNVRRHACSSINKMCRDYPDLVLPNFDMLYSHVKQLLSNELLLTQMEKSALMEALVLISNQFKNYERQKLFLEELMAPMVNIWLSEEMCRVLTDIDAFIAYVGADLKGCDPTVEDPCCANRARITFCVHSILGVLRRTNWPSDIEEARAGGFLVGYTPSGNPIFRNPCTEQVLRLLDNLLALVRTHNTLYAPEMLAKMAEPFTNVLDILESEKTAILGLPQPLLEANEHPMYKTTLERMQRFFGILYENCYHILGKAGPSMQQDFYTVEDLATQLLGSAFVNLNNIPDFRLKSMLRVFVKPLVLFCPPEHYESLIAPILGPLFTYLHMRLSQKWHVISQRSVLCGEDEIAEDNPESQEMLEEQLVRMLTREVMDLITACCVSKKTGDHSAVPTVDGDDEEMMATEVTPSSVAELTDLGKCLMKHEDICTALLITAFSSLTWKDTLSCQRATTQLCWPLLKQVMSGTLLADAVTWLFTNVLKGLQMHGQHDGCMASLVHLAFQMYEALRPRYLEIRAVMEQIPEIHKESLDQFDCKLLNPSLQKTADKRRKDHFKRLISGCIGKPLGEQFRKEVHIKNLPTLFKKPKPILETEVLDSDAGGLATIFEP</sequence>
<keyword evidence="4" id="KW-0813">Transport</keyword>
<dbReference type="GO" id="GO:0003729">
    <property type="term" value="F:mRNA binding"/>
    <property type="evidence" value="ECO:0007669"/>
    <property type="project" value="Ensembl"/>
</dbReference>
<evidence type="ECO:0000256" key="5">
    <source>
        <dbReference type="ARBA" id="ARBA00022490"/>
    </source>
</evidence>